<dbReference type="Gene3D" id="3.30.160.20">
    <property type="match status" value="2"/>
</dbReference>
<dbReference type="Gene3D" id="2.20.70.10">
    <property type="match status" value="1"/>
</dbReference>
<feature type="compositionally biased region" description="Basic and acidic residues" evidence="2">
    <location>
        <begin position="33"/>
        <end position="54"/>
    </location>
</feature>
<dbReference type="CDD" id="cd19867">
    <property type="entry name" value="DSRM_DGCR8_rpt1"/>
    <property type="match status" value="1"/>
</dbReference>
<feature type="domain" description="DRBM" evidence="4">
    <location>
        <begin position="225"/>
        <end position="293"/>
    </location>
</feature>
<dbReference type="PANTHER" id="PTHR13482">
    <property type="entry name" value="MICRORNA PROCESSOR COMPLEX SUBUNIT DGCR8"/>
    <property type="match status" value="1"/>
</dbReference>
<dbReference type="EnsemblMetazoa" id="XM_001951947.5">
    <property type="protein sequence ID" value="XP_001951982.2"/>
    <property type="gene ID" value="LOC100168027"/>
</dbReference>
<dbReference type="GeneID" id="100168027"/>
<dbReference type="InterPro" id="IPR036020">
    <property type="entry name" value="WW_dom_sf"/>
</dbReference>
<evidence type="ECO:0000259" key="4">
    <source>
        <dbReference type="PROSITE" id="PS50137"/>
    </source>
</evidence>
<evidence type="ECO:0000313" key="5">
    <source>
        <dbReference type="EnsemblMetazoa" id="XP_001951982.2"/>
    </source>
</evidence>
<feature type="region of interest" description="Disordered" evidence="2">
    <location>
        <begin position="1"/>
        <end position="57"/>
    </location>
</feature>
<evidence type="ECO:0000256" key="2">
    <source>
        <dbReference type="SAM" id="MobiDB-lite"/>
    </source>
</evidence>
<dbReference type="OrthoDB" id="112668at2759"/>
<organism evidence="5 6">
    <name type="scientific">Acyrthosiphon pisum</name>
    <name type="common">Pea aphid</name>
    <dbReference type="NCBI Taxonomy" id="7029"/>
    <lineage>
        <taxon>Eukaryota</taxon>
        <taxon>Metazoa</taxon>
        <taxon>Ecdysozoa</taxon>
        <taxon>Arthropoda</taxon>
        <taxon>Hexapoda</taxon>
        <taxon>Insecta</taxon>
        <taxon>Pterygota</taxon>
        <taxon>Neoptera</taxon>
        <taxon>Paraneoptera</taxon>
        <taxon>Hemiptera</taxon>
        <taxon>Sternorrhyncha</taxon>
        <taxon>Aphidomorpha</taxon>
        <taxon>Aphidoidea</taxon>
        <taxon>Aphididae</taxon>
        <taxon>Macrosiphini</taxon>
        <taxon>Acyrthosiphon</taxon>
    </lineage>
</organism>
<dbReference type="Pfam" id="PF00035">
    <property type="entry name" value="dsrm"/>
    <property type="match status" value="1"/>
</dbReference>
<evidence type="ECO:0000313" key="6">
    <source>
        <dbReference type="Proteomes" id="UP000007819"/>
    </source>
</evidence>
<dbReference type="FunFam" id="3.30.160.20:FF:000021">
    <property type="entry name" value="Microprocessor complex subunit DGCR8"/>
    <property type="match status" value="1"/>
</dbReference>
<dbReference type="RefSeq" id="XP_001951982.2">
    <property type="nucleotide sequence ID" value="XM_001951947.4"/>
</dbReference>
<dbReference type="GO" id="GO:0070878">
    <property type="term" value="F:primary miRNA binding"/>
    <property type="evidence" value="ECO:0007669"/>
    <property type="project" value="TreeGrafter"/>
</dbReference>
<dbReference type="GO" id="GO:0042802">
    <property type="term" value="F:identical protein binding"/>
    <property type="evidence" value="ECO:0007669"/>
    <property type="project" value="InterPro"/>
</dbReference>
<reference evidence="6" key="1">
    <citation type="submission" date="2010-06" db="EMBL/GenBank/DDBJ databases">
        <authorList>
            <person name="Jiang H."/>
            <person name="Abraham K."/>
            <person name="Ali S."/>
            <person name="Alsbrooks S.L."/>
            <person name="Anim B.N."/>
            <person name="Anosike U.S."/>
            <person name="Attaway T."/>
            <person name="Bandaranaike D.P."/>
            <person name="Battles P.K."/>
            <person name="Bell S.N."/>
            <person name="Bell A.V."/>
            <person name="Beltran B."/>
            <person name="Bickham C."/>
            <person name="Bustamante Y."/>
            <person name="Caleb T."/>
            <person name="Canada A."/>
            <person name="Cardenas V."/>
            <person name="Carter K."/>
            <person name="Chacko J."/>
            <person name="Chandrabose M.N."/>
            <person name="Chavez D."/>
            <person name="Chavez A."/>
            <person name="Chen L."/>
            <person name="Chu H.-S."/>
            <person name="Claassen K.J."/>
            <person name="Cockrell R."/>
            <person name="Collins M."/>
            <person name="Cooper J.A."/>
            <person name="Cree A."/>
            <person name="Curry S.M."/>
            <person name="Da Y."/>
            <person name="Dao M.D."/>
            <person name="Das B."/>
            <person name="Davila M.-L."/>
            <person name="Davy-Carroll L."/>
            <person name="Denson S."/>
            <person name="Dinh H."/>
            <person name="Ebong V.E."/>
            <person name="Edwards J.R."/>
            <person name="Egan A."/>
            <person name="El-Daye J."/>
            <person name="Escobedo L."/>
            <person name="Fernandez S."/>
            <person name="Fernando P.R."/>
            <person name="Flagg N."/>
            <person name="Forbes L.D."/>
            <person name="Fowler R.G."/>
            <person name="Fu Q."/>
            <person name="Gabisi R.A."/>
            <person name="Ganer J."/>
            <person name="Garbino Pronczuk A."/>
            <person name="Garcia R.M."/>
            <person name="Garner T."/>
            <person name="Garrett T.E."/>
            <person name="Gonzalez D.A."/>
            <person name="Hamid H."/>
            <person name="Hawkins E.S."/>
            <person name="Hirani K."/>
            <person name="Hogues M.E."/>
            <person name="Hollins B."/>
            <person name="Hsiao C.-H."/>
            <person name="Jabil R."/>
            <person name="James M.L."/>
            <person name="Jhangiani S.N."/>
            <person name="Johnson B."/>
            <person name="Johnson Q."/>
            <person name="Joshi V."/>
            <person name="Kalu J.B."/>
            <person name="Kam C."/>
            <person name="Kashfia A."/>
            <person name="Keebler J."/>
            <person name="Kisamo H."/>
            <person name="Kovar C.L."/>
            <person name="Lago L.A."/>
            <person name="Lai C.-Y."/>
            <person name="Laidlaw J."/>
            <person name="Lara F."/>
            <person name="Le T.-K."/>
            <person name="Lee S.L."/>
            <person name="Legall F.H."/>
            <person name="Lemon S.J."/>
            <person name="Lewis L.R."/>
            <person name="Li B."/>
            <person name="Liu Y."/>
            <person name="Liu Y.-S."/>
            <person name="Lopez J."/>
            <person name="Lozado R.J."/>
            <person name="Lu J."/>
            <person name="Madu R.C."/>
            <person name="Maheshwari M."/>
            <person name="Maheshwari R."/>
            <person name="Malloy K."/>
            <person name="Martinez E."/>
            <person name="Mathew T."/>
            <person name="Mercado I.C."/>
            <person name="Mercado C."/>
            <person name="Meyer B."/>
            <person name="Montgomery K."/>
            <person name="Morgan M.B."/>
            <person name="Munidasa M."/>
            <person name="Nazareth L.V."/>
            <person name="Nelson J."/>
            <person name="Ng B.M."/>
            <person name="Nguyen N.B."/>
            <person name="Nguyen P.Q."/>
            <person name="Nguyen T."/>
            <person name="Obregon M."/>
            <person name="Okwuonu G.O."/>
            <person name="Onwere C.G."/>
            <person name="Orozco G."/>
            <person name="Parra A."/>
            <person name="Patel S."/>
            <person name="Patil S."/>
            <person name="Perez A."/>
            <person name="Perez Y."/>
            <person name="Pham C."/>
            <person name="Primus E.L."/>
            <person name="Pu L.-L."/>
            <person name="Puazo M."/>
            <person name="Qin X."/>
            <person name="Quiroz J.B."/>
            <person name="Reese J."/>
            <person name="Richards S."/>
            <person name="Rives C.M."/>
            <person name="Robberts R."/>
            <person name="Ruiz S.J."/>
            <person name="Ruiz M.J."/>
            <person name="Santibanez J."/>
            <person name="Schneider B.W."/>
            <person name="Sisson I."/>
            <person name="Smith M."/>
            <person name="Sodergren E."/>
            <person name="Song X.-Z."/>
            <person name="Song B.B."/>
            <person name="Summersgill H."/>
            <person name="Thelus R."/>
            <person name="Thornton R.D."/>
            <person name="Trejos Z.Y."/>
            <person name="Usmani K."/>
            <person name="Vattathil S."/>
            <person name="Villasana D."/>
            <person name="Walker D.L."/>
            <person name="Wang S."/>
            <person name="Wang K."/>
            <person name="White C.S."/>
            <person name="Williams A.C."/>
            <person name="Williamson J."/>
            <person name="Wilson K."/>
            <person name="Woghiren I.O."/>
            <person name="Woodworth J.R."/>
            <person name="Worley K.C."/>
            <person name="Wright R.A."/>
            <person name="Wu W."/>
            <person name="Young L."/>
            <person name="Zhang L."/>
            <person name="Zhang J."/>
            <person name="Zhu Y."/>
            <person name="Muzny D.M."/>
            <person name="Weinstock G."/>
            <person name="Gibbs R.A."/>
        </authorList>
    </citation>
    <scope>NUCLEOTIDE SEQUENCE [LARGE SCALE GENOMIC DNA]</scope>
    <source>
        <strain evidence="6">LSR1</strain>
    </source>
</reference>
<dbReference type="PROSITE" id="PS50020">
    <property type="entry name" value="WW_DOMAIN_2"/>
    <property type="match status" value="1"/>
</dbReference>
<evidence type="ECO:0000256" key="1">
    <source>
        <dbReference type="PROSITE-ProRule" id="PRU00266"/>
    </source>
</evidence>
<dbReference type="GO" id="GO:0070877">
    <property type="term" value="C:microprocessor complex"/>
    <property type="evidence" value="ECO:0007669"/>
    <property type="project" value="InterPro"/>
</dbReference>
<dbReference type="AlphaFoldDB" id="A0A8R1W3B9"/>
<dbReference type="InterPro" id="IPR014720">
    <property type="entry name" value="dsRBD_dom"/>
</dbReference>
<dbReference type="SUPFAM" id="SSF51045">
    <property type="entry name" value="WW domain"/>
    <property type="match status" value="1"/>
</dbReference>
<reference evidence="5" key="2">
    <citation type="submission" date="2022-06" db="UniProtKB">
        <authorList>
            <consortium name="EnsemblMetazoa"/>
        </authorList>
    </citation>
    <scope>IDENTIFICATION</scope>
</reference>
<dbReference type="SUPFAM" id="SSF54768">
    <property type="entry name" value="dsRNA-binding domain-like"/>
    <property type="match status" value="1"/>
</dbReference>
<dbReference type="GO" id="GO:0020037">
    <property type="term" value="F:heme binding"/>
    <property type="evidence" value="ECO:0007669"/>
    <property type="project" value="InterPro"/>
</dbReference>
<dbReference type="Gene3D" id="3.30.160.590">
    <property type="match status" value="1"/>
</dbReference>
<dbReference type="GO" id="GO:0031053">
    <property type="term" value="P:primary miRNA processing"/>
    <property type="evidence" value="ECO:0007669"/>
    <property type="project" value="InterPro"/>
</dbReference>
<evidence type="ECO:0000259" key="3">
    <source>
        <dbReference type="PROSITE" id="PS50020"/>
    </source>
</evidence>
<dbReference type="GO" id="GO:0003725">
    <property type="term" value="F:double-stranded RNA binding"/>
    <property type="evidence" value="ECO:0007669"/>
    <property type="project" value="TreeGrafter"/>
</dbReference>
<evidence type="ECO:0008006" key="7">
    <source>
        <dbReference type="Google" id="ProtNLM"/>
    </source>
</evidence>
<dbReference type="Proteomes" id="UP000007819">
    <property type="component" value="Chromosome X"/>
</dbReference>
<dbReference type="KEGG" id="api:100168027"/>
<dbReference type="PROSITE" id="PS50137">
    <property type="entry name" value="DS_RBD"/>
    <property type="match status" value="1"/>
</dbReference>
<proteinExistence type="predicted"/>
<protein>
    <recommendedName>
        <fullName evidence="7">Microprocessor complex subunit DGCR8</fullName>
    </recommendedName>
</protein>
<keyword evidence="6" id="KW-1185">Reference proteome</keyword>
<name>A0A8R1W3B9_ACYPI</name>
<accession>A0A8R1W3B9</accession>
<sequence length="477" mass="55156">MSEAAKLSQKFTPGSDSNDSDDEYDMQQQPKTEYFDETIKKQEYKEEEATRQYDENSCSNNDLPKGWKKIDHDSGMPIYMNTETRVCSFSKPYFLGVNSLKNHEIPVANIPCLNQKLNNETQNETNLALTSSSTSTSNRCPLTLSHAEYRNYCSKIFKFRNIKFYKFKSWVKRRAYIRSQRTNSKIKDLKKPISDSTAINSDVKRENNALNPEDLQYLNNLEGKSYIGILHEYIQRVMKTACHSFVVKELEQTKYPYLCTVVLDGIQYGIGTGSTKKQAKVDAARATLQILLPNVKYFQTDNSSETKNEIQDINHLEQYKIFDKLTVKDTMIPQICAQSTESTPYEMLKLCVKRNFGEGTNLLCEMEQMQSGSDTNNYFRCTMTVEKYSATVICKDKLDGRQKGAQALLKVLHPHIHYFGSLLRLYSHQHFEYTENKPNEDKPKAEQCRTHPDVELLKKLRKAMLKLESQTNDLKKM</sequence>
<dbReference type="PANTHER" id="PTHR13482:SF3">
    <property type="entry name" value="MICROPROCESSOR COMPLEX SUBUNIT DGCR8"/>
    <property type="match status" value="1"/>
</dbReference>
<feature type="domain" description="WW" evidence="3">
    <location>
        <begin position="61"/>
        <end position="94"/>
    </location>
</feature>
<keyword evidence="1" id="KW-0694">RNA-binding</keyword>
<dbReference type="SMART" id="SM00358">
    <property type="entry name" value="DSRM"/>
    <property type="match status" value="1"/>
</dbReference>
<dbReference type="InterPro" id="IPR040375">
    <property type="entry name" value="DGCR8"/>
</dbReference>
<dbReference type="InterPro" id="IPR001202">
    <property type="entry name" value="WW_dom"/>
</dbReference>